<reference evidence="1 2" key="1">
    <citation type="submission" date="2018-06" db="EMBL/GenBank/DDBJ databases">
        <title>Genomic Encyclopedia of Type Strains, Phase IV (KMG-IV): sequencing the most valuable type-strain genomes for metagenomic binning, comparative biology and taxonomic classification.</title>
        <authorList>
            <person name="Goeker M."/>
        </authorList>
    </citation>
    <scope>NUCLEOTIDE SEQUENCE [LARGE SCALE GENOMIC DNA]</scope>
    <source>
        <strain evidence="1 2">DSM 25520</strain>
    </source>
</reference>
<name>A0A366HHG4_9BURK</name>
<dbReference type="AlphaFoldDB" id="A0A366HHG4"/>
<dbReference type="SUPFAM" id="SSF55729">
    <property type="entry name" value="Acyl-CoA N-acyltransferases (Nat)"/>
    <property type="match status" value="1"/>
</dbReference>
<dbReference type="EMBL" id="QNRQ01000002">
    <property type="protein sequence ID" value="RBP41712.1"/>
    <property type="molecule type" value="Genomic_DNA"/>
</dbReference>
<gene>
    <name evidence="1" type="ORF">DFR37_10291</name>
</gene>
<keyword evidence="1" id="KW-0689">Ribosomal protein</keyword>
<keyword evidence="2" id="KW-1185">Reference proteome</keyword>
<proteinExistence type="predicted"/>
<dbReference type="Proteomes" id="UP000253628">
    <property type="component" value="Unassembled WGS sequence"/>
</dbReference>
<organism evidence="1 2">
    <name type="scientific">Eoetvoesiella caeni</name>
    <dbReference type="NCBI Taxonomy" id="645616"/>
    <lineage>
        <taxon>Bacteria</taxon>
        <taxon>Pseudomonadati</taxon>
        <taxon>Pseudomonadota</taxon>
        <taxon>Betaproteobacteria</taxon>
        <taxon>Burkholderiales</taxon>
        <taxon>Alcaligenaceae</taxon>
        <taxon>Eoetvoesiella</taxon>
    </lineage>
</organism>
<dbReference type="InterPro" id="IPR016181">
    <property type="entry name" value="Acyl_CoA_acyltransferase"/>
</dbReference>
<sequence>MISLKLATKDDLPQMANLHKKLYSSSHFTSFFSQELLIKYYGYFFEDTDRVIKAVAHNSNMCGFVVVGSSMAEKINVFKKENRADILKTALCYPKAAAGKVIASLFFKLFDKHEPFSECPFLILSIVSDRSSPTIGPKLLTESKKMAKLQQQERIGLYVRINNIRAVNFYLKNGFSIKGYSTGQFYLEASTS</sequence>
<dbReference type="GO" id="GO:0005840">
    <property type="term" value="C:ribosome"/>
    <property type="evidence" value="ECO:0007669"/>
    <property type="project" value="UniProtKB-KW"/>
</dbReference>
<dbReference type="Gene3D" id="3.40.630.30">
    <property type="match status" value="1"/>
</dbReference>
<accession>A0A366HHG4</accession>
<evidence type="ECO:0000313" key="1">
    <source>
        <dbReference type="EMBL" id="RBP41712.1"/>
    </source>
</evidence>
<comment type="caution">
    <text evidence="1">The sequence shown here is derived from an EMBL/GenBank/DDBJ whole genome shotgun (WGS) entry which is preliminary data.</text>
</comment>
<protein>
    <submittedName>
        <fullName evidence="1">Ribosomal protein S18 acetylase RimI-like enzyme</fullName>
    </submittedName>
</protein>
<evidence type="ECO:0000313" key="2">
    <source>
        <dbReference type="Proteomes" id="UP000253628"/>
    </source>
</evidence>
<keyword evidence="1" id="KW-0687">Ribonucleoprotein</keyword>